<gene>
    <name evidence="10" type="ORF">EJ08DRAFT_647630</name>
</gene>
<comment type="subunit">
    <text evidence="4">Component of the COP9 signalosome (CSN) complex.</text>
</comment>
<organism evidence="10 11">
    <name type="scientific">Tothia fuscella</name>
    <dbReference type="NCBI Taxonomy" id="1048955"/>
    <lineage>
        <taxon>Eukaryota</taxon>
        <taxon>Fungi</taxon>
        <taxon>Dikarya</taxon>
        <taxon>Ascomycota</taxon>
        <taxon>Pezizomycotina</taxon>
        <taxon>Dothideomycetes</taxon>
        <taxon>Pleosporomycetidae</taxon>
        <taxon>Venturiales</taxon>
        <taxon>Cylindrosympodiaceae</taxon>
        <taxon>Tothia</taxon>
    </lineage>
</organism>
<dbReference type="PANTHER" id="PTHR10855:SF2">
    <property type="entry name" value="COP9 SIGNALOSOME COMPLEX SUBUNIT 4"/>
    <property type="match status" value="1"/>
</dbReference>
<evidence type="ECO:0000256" key="5">
    <source>
        <dbReference type="ARBA" id="ARBA00014881"/>
    </source>
</evidence>
<protein>
    <recommendedName>
        <fullName evidence="5">COP9 signalosome complex subunit 4</fullName>
    </recommendedName>
</protein>
<dbReference type="AlphaFoldDB" id="A0A9P4NV49"/>
<dbReference type="SMART" id="SM00088">
    <property type="entry name" value="PINT"/>
    <property type="match status" value="1"/>
</dbReference>
<accession>A0A9P4NV49</accession>
<dbReference type="GO" id="GO:0008180">
    <property type="term" value="C:COP9 signalosome"/>
    <property type="evidence" value="ECO:0007669"/>
    <property type="project" value="UniProtKB-KW"/>
</dbReference>
<sequence>MASEEVMSSLLAIEDSGASKKADGYNNLLSKILPTKTSDKELTANLIAYVESLLGDSLGIVASRPLLSTFVSQFRAVPSADVKTDVGRHLLDLLAPKVVSYEEQDTEVKYIVADAYEEGEDFTSSAKILQTITLDSTQRAVTADDRAKLWIRIVRCYLEEADPTSASTYLNRVKNVFYEVQDKETKLQFQLSQARILDSQRQFLDASAAYHIISHEPIVDEEERLRALGESMKCAVLAPAGPMRGRTLARLYKDDRASQVEEFSILEKIFLDRLLEPTEVKSFAEKLAPHQLAKTSDGSTVLDKAVLEHNLLAASRLYSNIGCDELGQLLGVDGDKAEGYAAQMIEQGRLAGYIDQIDRLIFFEGEATGGKKTGHSDAVVGREMRKWDGNVQGLAEEVEAVATMIQTQYPEFYAEQMVR</sequence>
<evidence type="ECO:0000256" key="2">
    <source>
        <dbReference type="ARBA" id="ARBA00004496"/>
    </source>
</evidence>
<dbReference type="InterPro" id="IPR040134">
    <property type="entry name" value="PSMD12/CSN4"/>
</dbReference>
<evidence type="ECO:0000313" key="10">
    <source>
        <dbReference type="EMBL" id="KAF2432864.1"/>
    </source>
</evidence>
<dbReference type="Pfam" id="PF01399">
    <property type="entry name" value="PCI"/>
    <property type="match status" value="1"/>
</dbReference>
<dbReference type="GO" id="GO:0005829">
    <property type="term" value="C:cytosol"/>
    <property type="evidence" value="ECO:0007669"/>
    <property type="project" value="TreeGrafter"/>
</dbReference>
<dbReference type="SUPFAM" id="SSF46785">
    <property type="entry name" value="Winged helix' DNA-binding domain"/>
    <property type="match status" value="1"/>
</dbReference>
<dbReference type="FunFam" id="1.10.10.10:FF:000190">
    <property type="entry name" value="COP9 signalosome complex subunit 4"/>
    <property type="match status" value="1"/>
</dbReference>
<dbReference type="OrthoDB" id="295656at2759"/>
<evidence type="ECO:0000256" key="8">
    <source>
        <dbReference type="ARBA" id="ARBA00023242"/>
    </source>
</evidence>
<dbReference type="PROSITE" id="PS50250">
    <property type="entry name" value="PCI"/>
    <property type="match status" value="1"/>
</dbReference>
<comment type="similarity">
    <text evidence="3">Belongs to the CSN4 family.</text>
</comment>
<evidence type="ECO:0000313" key="11">
    <source>
        <dbReference type="Proteomes" id="UP000800235"/>
    </source>
</evidence>
<dbReference type="InterPro" id="IPR000717">
    <property type="entry name" value="PCI_dom"/>
</dbReference>
<evidence type="ECO:0000256" key="3">
    <source>
        <dbReference type="ARBA" id="ARBA00010417"/>
    </source>
</evidence>
<keyword evidence="11" id="KW-1185">Reference proteome</keyword>
<dbReference type="Gene3D" id="1.10.10.10">
    <property type="entry name" value="Winged helix-like DNA-binding domain superfamily/Winged helix DNA-binding domain"/>
    <property type="match status" value="1"/>
</dbReference>
<dbReference type="Pfam" id="PF22241">
    <property type="entry name" value="PSMD12-CSN4_N"/>
    <property type="match status" value="1"/>
</dbReference>
<dbReference type="Proteomes" id="UP000800235">
    <property type="component" value="Unassembled WGS sequence"/>
</dbReference>
<dbReference type="InterPro" id="IPR054559">
    <property type="entry name" value="PSMD12-CSN4-like_N"/>
</dbReference>
<feature type="domain" description="PCI" evidence="9">
    <location>
        <begin position="198"/>
        <end position="368"/>
    </location>
</feature>
<keyword evidence="8" id="KW-0539">Nucleus</keyword>
<reference evidence="10" key="1">
    <citation type="journal article" date="2020" name="Stud. Mycol.">
        <title>101 Dothideomycetes genomes: a test case for predicting lifestyles and emergence of pathogens.</title>
        <authorList>
            <person name="Haridas S."/>
            <person name="Albert R."/>
            <person name="Binder M."/>
            <person name="Bloem J."/>
            <person name="Labutti K."/>
            <person name="Salamov A."/>
            <person name="Andreopoulos B."/>
            <person name="Baker S."/>
            <person name="Barry K."/>
            <person name="Bills G."/>
            <person name="Bluhm B."/>
            <person name="Cannon C."/>
            <person name="Castanera R."/>
            <person name="Culley D."/>
            <person name="Daum C."/>
            <person name="Ezra D."/>
            <person name="Gonzalez J."/>
            <person name="Henrissat B."/>
            <person name="Kuo A."/>
            <person name="Liang C."/>
            <person name="Lipzen A."/>
            <person name="Lutzoni F."/>
            <person name="Magnuson J."/>
            <person name="Mondo S."/>
            <person name="Nolan M."/>
            <person name="Ohm R."/>
            <person name="Pangilinan J."/>
            <person name="Park H.-J."/>
            <person name="Ramirez L."/>
            <person name="Alfaro M."/>
            <person name="Sun H."/>
            <person name="Tritt A."/>
            <person name="Yoshinaga Y."/>
            <person name="Zwiers L.-H."/>
            <person name="Turgeon B."/>
            <person name="Goodwin S."/>
            <person name="Spatafora J."/>
            <person name="Crous P."/>
            <person name="Grigoriev I."/>
        </authorList>
    </citation>
    <scope>NUCLEOTIDE SEQUENCE</scope>
    <source>
        <strain evidence="10">CBS 130266</strain>
    </source>
</reference>
<comment type="caution">
    <text evidence="10">The sequence shown here is derived from an EMBL/GenBank/DDBJ whole genome shotgun (WGS) entry which is preliminary data.</text>
</comment>
<dbReference type="PANTHER" id="PTHR10855">
    <property type="entry name" value="26S PROTEASOME NON-ATPASE REGULATORY SUBUNIT 12/COP9 SIGNALOSOME COMPLEX SUBUNIT 4"/>
    <property type="match status" value="1"/>
</dbReference>
<evidence type="ECO:0000256" key="1">
    <source>
        <dbReference type="ARBA" id="ARBA00004123"/>
    </source>
</evidence>
<comment type="subcellular location">
    <subcellularLocation>
        <location evidence="2">Cytoplasm</location>
    </subcellularLocation>
    <subcellularLocation>
        <location evidence="1">Nucleus</location>
    </subcellularLocation>
</comment>
<evidence type="ECO:0000256" key="4">
    <source>
        <dbReference type="ARBA" id="ARBA00011098"/>
    </source>
</evidence>
<evidence type="ECO:0000259" key="9">
    <source>
        <dbReference type="PROSITE" id="PS50250"/>
    </source>
</evidence>
<evidence type="ECO:0000256" key="6">
    <source>
        <dbReference type="ARBA" id="ARBA00022490"/>
    </source>
</evidence>
<dbReference type="EMBL" id="MU007023">
    <property type="protein sequence ID" value="KAF2432864.1"/>
    <property type="molecule type" value="Genomic_DNA"/>
</dbReference>
<dbReference type="InterPro" id="IPR036390">
    <property type="entry name" value="WH_DNA-bd_sf"/>
</dbReference>
<keyword evidence="7" id="KW-0736">Signalosome</keyword>
<name>A0A9P4NV49_9PEZI</name>
<keyword evidence="6" id="KW-0963">Cytoplasm</keyword>
<evidence type="ECO:0000256" key="7">
    <source>
        <dbReference type="ARBA" id="ARBA00022790"/>
    </source>
</evidence>
<dbReference type="InterPro" id="IPR036388">
    <property type="entry name" value="WH-like_DNA-bd_sf"/>
</dbReference>
<proteinExistence type="inferred from homology"/>